<reference evidence="4" key="1">
    <citation type="journal article" date="2014" name="Front. Microbiol.">
        <title>High frequency of phylogenetically diverse reductive dehalogenase-homologous genes in deep subseafloor sedimentary metagenomes.</title>
        <authorList>
            <person name="Kawai M."/>
            <person name="Futagami T."/>
            <person name="Toyoda A."/>
            <person name="Takaki Y."/>
            <person name="Nishi S."/>
            <person name="Hori S."/>
            <person name="Arai W."/>
            <person name="Tsubouchi T."/>
            <person name="Morono Y."/>
            <person name="Uchiyama I."/>
            <person name="Ito T."/>
            <person name="Fujiyama A."/>
            <person name="Inagaki F."/>
            <person name="Takami H."/>
        </authorList>
    </citation>
    <scope>NUCLEOTIDE SEQUENCE</scope>
    <source>
        <strain evidence="4">Expedition CK06-06</strain>
    </source>
</reference>
<comment type="caution">
    <text evidence="4">The sequence shown here is derived from an EMBL/GenBank/DDBJ whole genome shotgun (WGS) entry which is preliminary data.</text>
</comment>
<dbReference type="PANTHER" id="PTHR11061:SF30">
    <property type="entry name" value="TRNA (URACIL(54)-C(5))-METHYLTRANSFERASE"/>
    <property type="match status" value="1"/>
</dbReference>
<gene>
    <name evidence="4" type="ORF">S03H2_08759</name>
</gene>
<dbReference type="EMBL" id="BARU01004315">
    <property type="protein sequence ID" value="GAH19605.1"/>
    <property type="molecule type" value="Genomic_DNA"/>
</dbReference>
<dbReference type="InterPro" id="IPR010280">
    <property type="entry name" value="U5_MeTrfase_fam"/>
</dbReference>
<accession>X1EGX0</accession>
<dbReference type="CDD" id="cd02440">
    <property type="entry name" value="AdoMet_MTases"/>
    <property type="match status" value="1"/>
</dbReference>
<dbReference type="AlphaFoldDB" id="X1EGX0"/>
<dbReference type="Pfam" id="PF05958">
    <property type="entry name" value="tRNA_U5-meth_tr"/>
    <property type="match status" value="1"/>
</dbReference>
<dbReference type="PANTHER" id="PTHR11061">
    <property type="entry name" value="RNA M5U METHYLTRANSFERASE"/>
    <property type="match status" value="1"/>
</dbReference>
<keyword evidence="3" id="KW-0949">S-adenosyl-L-methionine</keyword>
<organism evidence="4">
    <name type="scientific">marine sediment metagenome</name>
    <dbReference type="NCBI Taxonomy" id="412755"/>
    <lineage>
        <taxon>unclassified sequences</taxon>
        <taxon>metagenomes</taxon>
        <taxon>ecological metagenomes</taxon>
    </lineage>
</organism>
<sequence length="160" mass="17731">VFPQVVSVMNNINTRKAAVAYGEWEVLLHGKPIITEQIRGLAFDISANSFFQTNALQAEALYELIEQACALTGKEIVYDLYSGAGTIALTLAHQAKEVAGFEVVSPAVEDAARNALTNRIYNARFFHADLSSRYFTSHGKRLQRQIPPPDVIVTDPPRKR</sequence>
<dbReference type="SUPFAM" id="SSF53335">
    <property type="entry name" value="S-adenosyl-L-methionine-dependent methyltransferases"/>
    <property type="match status" value="1"/>
</dbReference>
<evidence type="ECO:0000256" key="2">
    <source>
        <dbReference type="ARBA" id="ARBA00022679"/>
    </source>
</evidence>
<dbReference type="Gene3D" id="2.40.50.1070">
    <property type="match status" value="1"/>
</dbReference>
<feature type="non-terminal residue" evidence="4">
    <location>
        <position position="1"/>
    </location>
</feature>
<dbReference type="InterPro" id="IPR029063">
    <property type="entry name" value="SAM-dependent_MTases_sf"/>
</dbReference>
<evidence type="ECO:0000256" key="3">
    <source>
        <dbReference type="ARBA" id="ARBA00022691"/>
    </source>
</evidence>
<dbReference type="GO" id="GO:0008173">
    <property type="term" value="F:RNA methyltransferase activity"/>
    <property type="evidence" value="ECO:0007669"/>
    <property type="project" value="InterPro"/>
</dbReference>
<protein>
    <recommendedName>
        <fullName evidence="5">Methyltransferase domain-containing protein</fullName>
    </recommendedName>
</protein>
<proteinExistence type="predicted"/>
<keyword evidence="1" id="KW-0489">Methyltransferase</keyword>
<name>X1EGX0_9ZZZZ</name>
<evidence type="ECO:0000256" key="1">
    <source>
        <dbReference type="ARBA" id="ARBA00022603"/>
    </source>
</evidence>
<evidence type="ECO:0008006" key="5">
    <source>
        <dbReference type="Google" id="ProtNLM"/>
    </source>
</evidence>
<evidence type="ECO:0000313" key="4">
    <source>
        <dbReference type="EMBL" id="GAH19605.1"/>
    </source>
</evidence>
<dbReference type="Gene3D" id="3.40.50.150">
    <property type="entry name" value="Vaccinia Virus protein VP39"/>
    <property type="match status" value="1"/>
</dbReference>
<dbReference type="GO" id="GO:0006396">
    <property type="term" value="P:RNA processing"/>
    <property type="evidence" value="ECO:0007669"/>
    <property type="project" value="InterPro"/>
</dbReference>
<keyword evidence="2" id="KW-0808">Transferase</keyword>
<dbReference type="PROSITE" id="PS51687">
    <property type="entry name" value="SAM_MT_RNA_M5U"/>
    <property type="match status" value="1"/>
</dbReference>
<dbReference type="GO" id="GO:0032259">
    <property type="term" value="P:methylation"/>
    <property type="evidence" value="ECO:0007669"/>
    <property type="project" value="UniProtKB-KW"/>
</dbReference>